<evidence type="ECO:0000313" key="3">
    <source>
        <dbReference type="Proteomes" id="UP000245119"/>
    </source>
</evidence>
<evidence type="ECO:0000256" key="1">
    <source>
        <dbReference type="SAM" id="SignalP"/>
    </source>
</evidence>
<keyword evidence="1" id="KW-0732">Signal</keyword>
<sequence>MRKTTCLVALLTLATLCSTQPDDKRRHEAGFLTLEILHEYCRKMPDSNFCIEKMKRNLQPSAVQPKAFNPRHVSPASRR</sequence>
<organism evidence="2 3">
    <name type="scientific">Pomacea canaliculata</name>
    <name type="common">Golden apple snail</name>
    <dbReference type="NCBI Taxonomy" id="400727"/>
    <lineage>
        <taxon>Eukaryota</taxon>
        <taxon>Metazoa</taxon>
        <taxon>Spiralia</taxon>
        <taxon>Lophotrochozoa</taxon>
        <taxon>Mollusca</taxon>
        <taxon>Gastropoda</taxon>
        <taxon>Caenogastropoda</taxon>
        <taxon>Architaenioglossa</taxon>
        <taxon>Ampullarioidea</taxon>
        <taxon>Ampullariidae</taxon>
        <taxon>Pomacea</taxon>
    </lineage>
</organism>
<dbReference type="AlphaFoldDB" id="A0A2T7PWK4"/>
<comment type="caution">
    <text evidence="2">The sequence shown here is derived from an EMBL/GenBank/DDBJ whole genome shotgun (WGS) entry which is preliminary data.</text>
</comment>
<gene>
    <name evidence="2" type="ORF">C0Q70_00401</name>
</gene>
<keyword evidence="3" id="KW-1185">Reference proteome</keyword>
<feature type="signal peptide" evidence="1">
    <location>
        <begin position="1"/>
        <end position="19"/>
    </location>
</feature>
<evidence type="ECO:0000313" key="2">
    <source>
        <dbReference type="EMBL" id="PVD37799.1"/>
    </source>
</evidence>
<accession>A0A2T7PWK4</accession>
<reference evidence="2 3" key="1">
    <citation type="submission" date="2018-04" db="EMBL/GenBank/DDBJ databases">
        <title>The genome of golden apple snail Pomacea canaliculata provides insight into stress tolerance and invasive adaptation.</title>
        <authorList>
            <person name="Liu C."/>
            <person name="Liu B."/>
            <person name="Ren Y."/>
            <person name="Zhang Y."/>
            <person name="Wang H."/>
            <person name="Li S."/>
            <person name="Jiang F."/>
            <person name="Yin L."/>
            <person name="Zhang G."/>
            <person name="Qian W."/>
            <person name="Fan W."/>
        </authorList>
    </citation>
    <scope>NUCLEOTIDE SEQUENCE [LARGE SCALE GENOMIC DNA]</scope>
    <source>
        <strain evidence="2">SZHN2017</strain>
        <tissue evidence="2">Muscle</tissue>
    </source>
</reference>
<name>A0A2T7PWK4_POMCA</name>
<feature type="chain" id="PRO_5015638776" evidence="1">
    <location>
        <begin position="20"/>
        <end position="79"/>
    </location>
</feature>
<dbReference type="Proteomes" id="UP000245119">
    <property type="component" value="Linkage Group LG1"/>
</dbReference>
<protein>
    <submittedName>
        <fullName evidence="2">Uncharacterized protein</fullName>
    </submittedName>
</protein>
<dbReference type="EMBL" id="PZQS01000001">
    <property type="protein sequence ID" value="PVD37799.1"/>
    <property type="molecule type" value="Genomic_DNA"/>
</dbReference>
<proteinExistence type="predicted"/>